<dbReference type="EMBL" id="JBHMCE010000008">
    <property type="protein sequence ID" value="MFB9530153.1"/>
    <property type="molecule type" value="Genomic_DNA"/>
</dbReference>
<dbReference type="InterPro" id="IPR045851">
    <property type="entry name" value="AMP-bd_C_sf"/>
</dbReference>
<dbReference type="Proteomes" id="UP001589646">
    <property type="component" value="Unassembled WGS sequence"/>
</dbReference>
<proteinExistence type="predicted"/>
<comment type="cofactor">
    <cofactor evidence="1">
        <name>pantetheine 4'-phosphate</name>
        <dbReference type="ChEBI" id="CHEBI:47942"/>
    </cofactor>
</comment>
<name>A0ABV5Q591_9ACTN</name>
<dbReference type="InterPro" id="IPR009081">
    <property type="entry name" value="PP-bd_ACP"/>
</dbReference>
<protein>
    <submittedName>
        <fullName evidence="6">Amino acid adenylation domain-containing protein</fullName>
    </submittedName>
</protein>
<dbReference type="PROSITE" id="PS00455">
    <property type="entry name" value="AMP_BINDING"/>
    <property type="match status" value="2"/>
</dbReference>
<evidence type="ECO:0000256" key="2">
    <source>
        <dbReference type="ARBA" id="ARBA00022450"/>
    </source>
</evidence>
<dbReference type="SUPFAM" id="SSF56801">
    <property type="entry name" value="Acetyl-CoA synthetase-like"/>
    <property type="match status" value="2"/>
</dbReference>
<evidence type="ECO:0000313" key="7">
    <source>
        <dbReference type="Proteomes" id="UP001589646"/>
    </source>
</evidence>
<evidence type="ECO:0000256" key="4">
    <source>
        <dbReference type="SAM" id="MobiDB-lite"/>
    </source>
</evidence>
<dbReference type="Gene3D" id="3.40.50.980">
    <property type="match status" value="2"/>
</dbReference>
<dbReference type="SUPFAM" id="SSF47336">
    <property type="entry name" value="ACP-like"/>
    <property type="match status" value="2"/>
</dbReference>
<dbReference type="InterPro" id="IPR001242">
    <property type="entry name" value="Condensation_dom"/>
</dbReference>
<reference evidence="6 7" key="1">
    <citation type="submission" date="2024-09" db="EMBL/GenBank/DDBJ databases">
        <authorList>
            <person name="Sun Q."/>
            <person name="Mori K."/>
        </authorList>
    </citation>
    <scope>NUCLEOTIDE SEQUENCE [LARGE SCALE GENOMIC DNA]</scope>
    <source>
        <strain evidence="6 7">JCM 3323</strain>
    </source>
</reference>
<dbReference type="InterPro" id="IPR042099">
    <property type="entry name" value="ANL_N_sf"/>
</dbReference>
<dbReference type="Pfam" id="PF00501">
    <property type="entry name" value="AMP-binding"/>
    <property type="match status" value="2"/>
</dbReference>
<keyword evidence="2" id="KW-0596">Phosphopantetheine</keyword>
<dbReference type="PANTHER" id="PTHR45527">
    <property type="entry name" value="NONRIBOSOMAL PEPTIDE SYNTHETASE"/>
    <property type="match status" value="1"/>
</dbReference>
<dbReference type="InterPro" id="IPR000873">
    <property type="entry name" value="AMP-dep_synth/lig_dom"/>
</dbReference>
<keyword evidence="3" id="KW-0597">Phosphoprotein</keyword>
<dbReference type="Gene3D" id="1.10.1200.10">
    <property type="entry name" value="ACP-like"/>
    <property type="match status" value="2"/>
</dbReference>
<dbReference type="NCBIfam" id="TIGR01733">
    <property type="entry name" value="AA-adenyl-dom"/>
    <property type="match status" value="2"/>
</dbReference>
<dbReference type="Pfam" id="PF00550">
    <property type="entry name" value="PP-binding"/>
    <property type="match status" value="2"/>
</dbReference>
<dbReference type="PANTHER" id="PTHR45527:SF1">
    <property type="entry name" value="FATTY ACID SYNTHASE"/>
    <property type="match status" value="1"/>
</dbReference>
<dbReference type="Gene3D" id="3.30.559.10">
    <property type="entry name" value="Chloramphenicol acetyltransferase-like domain"/>
    <property type="match status" value="1"/>
</dbReference>
<dbReference type="InterPro" id="IPR036736">
    <property type="entry name" value="ACP-like_sf"/>
</dbReference>
<evidence type="ECO:0000313" key="6">
    <source>
        <dbReference type="EMBL" id="MFB9530153.1"/>
    </source>
</evidence>
<dbReference type="Gene3D" id="3.30.300.30">
    <property type="match status" value="2"/>
</dbReference>
<dbReference type="InterPro" id="IPR020806">
    <property type="entry name" value="PKS_PP-bd"/>
</dbReference>
<dbReference type="CDD" id="cd05930">
    <property type="entry name" value="A_NRPS"/>
    <property type="match status" value="2"/>
</dbReference>
<sequence length="1642" mass="173011">MTIHAAVTAQATRTPDATAYVAGELRISYQEMERRANRIAHTLLRGGVAPEEPVGVLLDRGEHLIPSLLGVLKAGAAYVPLDPAYPPDRIKLLAADSGLKTVITLPGLDRVLEARPILAGTDDAAAPETDPDMAVTPDDLAYVIYTSGSTGRPKGVAVEHRSVLNQLNWIIETWRPEALSGMLAAASICFDPSVMEIFAPLLTGGTVILADNLLALPHLPARDEVTTLGGPPSVLAALVRSGPLPRRTRLVHSGAEAASAELIAEIYRNPQVERVFNLYGPTECTIQCLAHEIPRGASGVPPIGLPIAGAMLSVRDGDGAEVAEGEIGELWVSGPVVARGYLNRPAEDRFVERPGAGRTYRTGDLVRFDGEVYHFAGRADDQVKIRGHRVELGEIERVLASHPRVTAAAVLALPDADGTRRLAAYAQAGDVDERALLDFLRERLPGYMVPDRLALLDRLPLSPNGKIDRQALSAVRAAAREATVAPRDDVERRLAAIVAEVLRIDSAQVGVEDRFPDLGGHSLAAARVVAMAAAALGTEVPLHEFLTEPTVAALALRVRSGSSGRAPLVRHAGRDGYPITDMQRQLWALRQIEPGTRATTIALRLRVRGVVSADRFRSALDDIVRRHESLRGVIEQHEGEPVVRVRAAVPVRVDEHDLRDLEPGARESEILRLAGRAATPFDLTADAPLLRAVLAWTGTAAADLVVVTDHIASDGWSSRILIDELAAGLAGLPVPDPALQLGDVALDEEQRRAAALEREGAHWREALAGAAVPDDLLGAERPATHEGRRLRRPIDPALETGIRRLAARHGVTPAAVHLAALATVTGGLSARAETMIGLAAAERDRPGLDRVMGPLLGVLPIPLRFGDDPAFGELVAAAGAAITGALAHQELAGSAVAGVLPRPLGAAPTPVVLSVQPEDVPAVLEVEREPGRQAGHEAGEGGKVRIELVGELDCGGAMADLSVLVNSGADGPELLVEYATSRFAAADAERVADALIRTLERGLDDPSAPVSALGLVSEEERKALLTAGTGAEIQPPATIVDAILAHDGNRIAVEAAGSRLTYGELEELSARVATGLLAEGVTADEPVGVSLPRDHHLPAVLLGVLRAGGAYVPMDPDLPAGRLAAIAEDGGVRRVLALGEQAHVAVAPIGGVTVLDAAALMAVPRGEIPEADPEGLAYVIFTSGSTGRPKGIEIGHRGLAAFVASIQADPGLVRDDAVLAVSPMVFDVSAFDLWATLTAGARVVMADTATAFDGHALVELCDSAGVTLALTTPSRMRLMVEAGWRGRQGMRLMVGGEPLDPALARELQTRVATLWNAYGPAEATVASSVHPVTGPVGDTVPIGHPIPGERFYVVDPLGRLLPPGVPGELWLGGHGVARGYRGRPDLSAAAFVPDPEAVNSGPEAASLDPEGAGPGHETGAVAAPARRYRSGDIVRWVPDGMGGLVLDFVGRRDGQVKVRGYRVELGEIDGVLRAHPAVADVAVVATTGPDAHLIGHVVWRGEERTSELEDHAGERLPGYMVPRRWAAHDALPRTVSGKLDRRALESVEPASAPHTPPEGPMQEFTAELWQEVLRVPLVGARDDFFALGGTSLLATRLTVRLREALACDLPVRLLFDHPVLADYAAEAERLAIAEMAGQENHS</sequence>
<dbReference type="InterPro" id="IPR006162">
    <property type="entry name" value="Ppantetheine_attach_site"/>
</dbReference>
<dbReference type="PROSITE" id="PS00012">
    <property type="entry name" value="PHOSPHOPANTETHEINE"/>
    <property type="match status" value="1"/>
</dbReference>
<dbReference type="Pfam" id="PF13193">
    <property type="entry name" value="AMP-binding_C"/>
    <property type="match status" value="2"/>
</dbReference>
<feature type="domain" description="Carrier" evidence="5">
    <location>
        <begin position="485"/>
        <end position="562"/>
    </location>
</feature>
<keyword evidence="7" id="KW-1185">Reference proteome</keyword>
<dbReference type="InterPro" id="IPR023213">
    <property type="entry name" value="CAT-like_dom_sf"/>
</dbReference>
<feature type="region of interest" description="Disordered" evidence="4">
    <location>
        <begin position="1397"/>
        <end position="1419"/>
    </location>
</feature>
<dbReference type="SMART" id="SM00823">
    <property type="entry name" value="PKS_PP"/>
    <property type="match status" value="2"/>
</dbReference>
<evidence type="ECO:0000256" key="3">
    <source>
        <dbReference type="ARBA" id="ARBA00022553"/>
    </source>
</evidence>
<evidence type="ECO:0000256" key="1">
    <source>
        <dbReference type="ARBA" id="ARBA00001957"/>
    </source>
</evidence>
<dbReference type="Gene3D" id="3.40.50.12780">
    <property type="entry name" value="N-terminal domain of ligase-like"/>
    <property type="match status" value="1"/>
</dbReference>
<dbReference type="InterPro" id="IPR020845">
    <property type="entry name" value="AMP-binding_CS"/>
</dbReference>
<dbReference type="Gene3D" id="2.30.38.10">
    <property type="entry name" value="Luciferase, Domain 3"/>
    <property type="match status" value="1"/>
</dbReference>
<organism evidence="6 7">
    <name type="scientific">Nonomuraea roseola</name>
    <dbReference type="NCBI Taxonomy" id="46179"/>
    <lineage>
        <taxon>Bacteria</taxon>
        <taxon>Bacillati</taxon>
        <taxon>Actinomycetota</taxon>
        <taxon>Actinomycetes</taxon>
        <taxon>Streptosporangiales</taxon>
        <taxon>Streptosporangiaceae</taxon>
        <taxon>Nonomuraea</taxon>
    </lineage>
</organism>
<dbReference type="InterPro" id="IPR010071">
    <property type="entry name" value="AA_adenyl_dom"/>
</dbReference>
<dbReference type="InterPro" id="IPR025110">
    <property type="entry name" value="AMP-bd_C"/>
</dbReference>
<dbReference type="Gene3D" id="3.30.559.30">
    <property type="entry name" value="Nonribosomal peptide synthetase, condensation domain"/>
    <property type="match status" value="1"/>
</dbReference>
<feature type="domain" description="Carrier" evidence="5">
    <location>
        <begin position="1556"/>
        <end position="1631"/>
    </location>
</feature>
<accession>A0ABV5Q591</accession>
<comment type="caution">
    <text evidence="6">The sequence shown here is derived from an EMBL/GenBank/DDBJ whole genome shotgun (WGS) entry which is preliminary data.</text>
</comment>
<dbReference type="RefSeq" id="WP_346125109.1">
    <property type="nucleotide sequence ID" value="NZ_BAAAXC010000015.1"/>
</dbReference>
<dbReference type="PROSITE" id="PS50075">
    <property type="entry name" value="CARRIER"/>
    <property type="match status" value="2"/>
</dbReference>
<evidence type="ECO:0000259" key="5">
    <source>
        <dbReference type="PROSITE" id="PS50075"/>
    </source>
</evidence>
<gene>
    <name evidence="6" type="ORF">ACFFRN_26430</name>
</gene>
<dbReference type="Pfam" id="PF00668">
    <property type="entry name" value="Condensation"/>
    <property type="match status" value="1"/>
</dbReference>
<dbReference type="SUPFAM" id="SSF52777">
    <property type="entry name" value="CoA-dependent acyltransferases"/>
    <property type="match status" value="2"/>
</dbReference>